<evidence type="ECO:0000313" key="2">
    <source>
        <dbReference type="Proteomes" id="UP001179181"/>
    </source>
</evidence>
<evidence type="ECO:0008006" key="3">
    <source>
        <dbReference type="Google" id="ProtNLM"/>
    </source>
</evidence>
<keyword evidence="2" id="KW-1185">Reference proteome</keyword>
<comment type="caution">
    <text evidence="1">The sequence shown here is derived from an EMBL/GenBank/DDBJ whole genome shotgun (WGS) entry which is preliminary data.</text>
</comment>
<dbReference type="RefSeq" id="WP_167276036.1">
    <property type="nucleotide sequence ID" value="NZ_JAASQJ010000006.1"/>
</dbReference>
<dbReference type="PROSITE" id="PS51257">
    <property type="entry name" value="PROKAR_LIPOPROTEIN"/>
    <property type="match status" value="1"/>
</dbReference>
<proteinExistence type="predicted"/>
<evidence type="ECO:0000313" key="1">
    <source>
        <dbReference type="EMBL" id="NIJ55728.1"/>
    </source>
</evidence>
<dbReference type="Proteomes" id="UP001179181">
    <property type="component" value="Unassembled WGS sequence"/>
</dbReference>
<dbReference type="EMBL" id="JAASQJ010000006">
    <property type="protein sequence ID" value="NIJ55728.1"/>
    <property type="molecule type" value="Genomic_DNA"/>
</dbReference>
<reference evidence="1 2" key="1">
    <citation type="submission" date="2020-03" db="EMBL/GenBank/DDBJ databases">
        <title>Genomic Encyclopedia of Type Strains, Phase IV (KMG-IV): sequencing the most valuable type-strain genomes for metagenomic binning, comparative biology and taxonomic classification.</title>
        <authorList>
            <person name="Goeker M."/>
        </authorList>
    </citation>
    <scope>NUCLEOTIDE SEQUENCE [LARGE SCALE GENOMIC DNA]</scope>
    <source>
        <strain evidence="1 2">DSM 102865</strain>
    </source>
</reference>
<sequence length="197" mass="21930">MKHLVTTLLAIGVMAFTISSCQKKKTTDAQTEQILQSLKDNQAKILIKIDGKEFYAPESVFTGQLLLSDQALNMTLMDQFEGKTILNLGKAKWYAGNPIEDNINANNLVSTNVKMGKIVDVQKMIGEGYMMADGNIEALEYSKDQIVFKLTGKVGRYSDFQQPDKYLPLDGLIIYKKPAFSLANITEKEAFSSSTKK</sequence>
<accession>A0ABX0URW4</accession>
<organism evidence="1 2">
    <name type="scientific">Dyadobacter arcticus</name>
    <dbReference type="NCBI Taxonomy" id="1078754"/>
    <lineage>
        <taxon>Bacteria</taxon>
        <taxon>Pseudomonadati</taxon>
        <taxon>Bacteroidota</taxon>
        <taxon>Cytophagia</taxon>
        <taxon>Cytophagales</taxon>
        <taxon>Spirosomataceae</taxon>
        <taxon>Dyadobacter</taxon>
    </lineage>
</organism>
<protein>
    <recommendedName>
        <fullName evidence="3">LPS export ABC transporter periplasmic protein LptC</fullName>
    </recommendedName>
</protein>
<gene>
    <name evidence="1" type="ORF">FHS68_004921</name>
</gene>
<name>A0ABX0URW4_9BACT</name>